<accession>A0A432LJZ0</accession>
<feature type="transmembrane region" description="Helical" evidence="1">
    <location>
        <begin position="107"/>
        <end position="127"/>
    </location>
</feature>
<evidence type="ECO:0000313" key="2">
    <source>
        <dbReference type="EMBL" id="RUL59135.1"/>
    </source>
</evidence>
<feature type="transmembrane region" description="Helical" evidence="1">
    <location>
        <begin position="9"/>
        <end position="29"/>
    </location>
</feature>
<proteinExistence type="predicted"/>
<dbReference type="RefSeq" id="WP_126678305.1">
    <property type="nucleotide sequence ID" value="NZ_CAUTIM010000054.1"/>
</dbReference>
<evidence type="ECO:0000256" key="1">
    <source>
        <dbReference type="SAM" id="Phobius"/>
    </source>
</evidence>
<dbReference type="Proteomes" id="UP000278983">
    <property type="component" value="Unassembled WGS sequence"/>
</dbReference>
<keyword evidence="3" id="KW-1185">Reference proteome</keyword>
<feature type="transmembrane region" description="Helical" evidence="1">
    <location>
        <begin position="66"/>
        <end position="87"/>
    </location>
</feature>
<sequence length="142" mass="16009">MRKLSKTESVIMVVGAVLMAVAAVAYVLAIRKPASWMMIVGTGAFVAMQMRQTYNGYNLTIRRLRSIMTVGNIFFVLAALLMLENAYKFLLPKFMESGIEGYNAYVHYIHNNWVVALLVAAVIELYTTHRISSELEKEAKKL</sequence>
<keyword evidence="1" id="KW-1133">Transmembrane helix</keyword>
<comment type="caution">
    <text evidence="2">The sequence shown here is derived from an EMBL/GenBank/DDBJ whole genome shotgun (WGS) entry which is preliminary data.</text>
</comment>
<reference evidence="2 3" key="1">
    <citation type="submission" date="2018-12" db="EMBL/GenBank/DDBJ databases">
        <title>Genome sequencing of Prevotella sp. KCOM 3155 (= JS262).</title>
        <authorList>
            <person name="Kook J.-K."/>
            <person name="Park S.-N."/>
            <person name="Lim Y.K."/>
        </authorList>
    </citation>
    <scope>NUCLEOTIDE SEQUENCE [LARGE SCALE GENOMIC DNA]</scope>
    <source>
        <strain evidence="2 3">KCOM 3155</strain>
    </source>
</reference>
<keyword evidence="1" id="KW-0472">Membrane</keyword>
<organism evidence="2 3">
    <name type="scientific">Prevotella koreensis</name>
    <dbReference type="NCBI Taxonomy" id="2490854"/>
    <lineage>
        <taxon>Bacteria</taxon>
        <taxon>Pseudomonadati</taxon>
        <taxon>Bacteroidota</taxon>
        <taxon>Bacteroidia</taxon>
        <taxon>Bacteroidales</taxon>
        <taxon>Prevotellaceae</taxon>
        <taxon>Prevotella</taxon>
    </lineage>
</organism>
<gene>
    <name evidence="2" type="ORF">EHV08_04725</name>
</gene>
<evidence type="ECO:0000313" key="3">
    <source>
        <dbReference type="Proteomes" id="UP000278983"/>
    </source>
</evidence>
<name>A0A432LJZ0_9BACT</name>
<dbReference type="AlphaFoldDB" id="A0A432LJZ0"/>
<dbReference type="EMBL" id="RYYU01000001">
    <property type="protein sequence ID" value="RUL59135.1"/>
    <property type="molecule type" value="Genomic_DNA"/>
</dbReference>
<keyword evidence="1" id="KW-0812">Transmembrane</keyword>
<protein>
    <submittedName>
        <fullName evidence="2">Uncharacterized protein</fullName>
    </submittedName>
</protein>
<dbReference type="OrthoDB" id="1079630at2"/>